<dbReference type="PROSITE" id="PS50994">
    <property type="entry name" value="INTEGRASE"/>
    <property type="match status" value="1"/>
</dbReference>
<sequence>MAHHHGQPNRGRLSGRRRQTAVGYRGSEPGLVGDITYLRTWERWLYLATVIDAHSRRVIGWAIADHMRTDLIQDALIMAMALCGERPEQVIFLSDCGTKYASAQITAFAKAQRITRSMGSTGVCWDNAMAESFFATLQTEFYHRRV</sequence>
<dbReference type="InterPro" id="IPR012337">
    <property type="entry name" value="RNaseH-like_sf"/>
</dbReference>
<evidence type="ECO:0000313" key="2">
    <source>
        <dbReference type="EMBL" id="TFD06372.1"/>
    </source>
</evidence>
<dbReference type="SUPFAM" id="SSF53098">
    <property type="entry name" value="Ribonuclease H-like"/>
    <property type="match status" value="1"/>
</dbReference>
<protein>
    <submittedName>
        <fullName evidence="2">DDE domain-containing protein</fullName>
    </submittedName>
</protein>
<proteinExistence type="predicted"/>
<dbReference type="InterPro" id="IPR036397">
    <property type="entry name" value="RNaseH_sf"/>
</dbReference>
<accession>A0ABY2JLP1</accession>
<evidence type="ECO:0000313" key="3">
    <source>
        <dbReference type="Proteomes" id="UP000297851"/>
    </source>
</evidence>
<dbReference type="Pfam" id="PF00665">
    <property type="entry name" value="rve"/>
    <property type="match status" value="1"/>
</dbReference>
<feature type="domain" description="Integrase catalytic" evidence="1">
    <location>
        <begin position="22"/>
        <end position="146"/>
    </location>
</feature>
<dbReference type="PANTHER" id="PTHR46889:SF4">
    <property type="entry name" value="TRANSPOSASE INSO FOR INSERTION SEQUENCE ELEMENT IS911B-RELATED"/>
    <property type="match status" value="1"/>
</dbReference>
<evidence type="ECO:0000259" key="1">
    <source>
        <dbReference type="PROSITE" id="PS50994"/>
    </source>
</evidence>
<keyword evidence="3" id="KW-1185">Reference proteome</keyword>
<dbReference type="Proteomes" id="UP000297851">
    <property type="component" value="Unassembled WGS sequence"/>
</dbReference>
<comment type="caution">
    <text evidence="2">The sequence shown here is derived from an EMBL/GenBank/DDBJ whole genome shotgun (WGS) entry which is preliminary data.</text>
</comment>
<organism evidence="2 3">
    <name type="scientific">Cryobacterium sandaracinum</name>
    <dbReference type="NCBI Taxonomy" id="1259247"/>
    <lineage>
        <taxon>Bacteria</taxon>
        <taxon>Bacillati</taxon>
        <taxon>Actinomycetota</taxon>
        <taxon>Actinomycetes</taxon>
        <taxon>Micrococcales</taxon>
        <taxon>Microbacteriaceae</taxon>
        <taxon>Cryobacterium</taxon>
    </lineage>
</organism>
<name>A0ABY2JLP1_9MICO</name>
<dbReference type="EMBL" id="SOGO01000008">
    <property type="protein sequence ID" value="TFD06372.1"/>
    <property type="molecule type" value="Genomic_DNA"/>
</dbReference>
<reference evidence="2 3" key="1">
    <citation type="submission" date="2019-03" db="EMBL/GenBank/DDBJ databases">
        <title>Genomics of glacier-inhabiting Cryobacterium strains.</title>
        <authorList>
            <person name="Liu Q."/>
            <person name="Xin Y.-H."/>
        </authorList>
    </citation>
    <scope>NUCLEOTIDE SEQUENCE [LARGE SCALE GENOMIC DNA]</scope>
    <source>
        <strain evidence="2 3">TMT2-16</strain>
    </source>
</reference>
<dbReference type="InterPro" id="IPR050900">
    <property type="entry name" value="Transposase_IS3/IS150/IS904"/>
</dbReference>
<dbReference type="PANTHER" id="PTHR46889">
    <property type="entry name" value="TRANSPOSASE INSF FOR INSERTION SEQUENCE IS3B-RELATED"/>
    <property type="match status" value="1"/>
</dbReference>
<dbReference type="Gene3D" id="3.30.420.10">
    <property type="entry name" value="Ribonuclease H-like superfamily/Ribonuclease H"/>
    <property type="match status" value="1"/>
</dbReference>
<dbReference type="InterPro" id="IPR001584">
    <property type="entry name" value="Integrase_cat-core"/>
</dbReference>
<gene>
    <name evidence="2" type="ORF">E3T25_02205</name>
</gene>